<proteinExistence type="predicted"/>
<dbReference type="Proteomes" id="UP001352852">
    <property type="component" value="Unassembled WGS sequence"/>
</dbReference>
<comment type="caution">
    <text evidence="1">The sequence shown here is derived from an EMBL/GenBank/DDBJ whole genome shotgun (WGS) entry which is preliminary data.</text>
</comment>
<keyword evidence="2" id="KW-1185">Reference proteome</keyword>
<dbReference type="EMBL" id="JAHUTJ010033925">
    <property type="protein sequence ID" value="MED6277582.1"/>
    <property type="molecule type" value="Genomic_DNA"/>
</dbReference>
<gene>
    <name evidence="1" type="ORF">CHARACLAT_014930</name>
</gene>
<name>A0ABU7DRM6_9TELE</name>
<protein>
    <submittedName>
        <fullName evidence="1">Uncharacterized protein</fullName>
    </submittedName>
</protein>
<evidence type="ECO:0000313" key="1">
    <source>
        <dbReference type="EMBL" id="MED6277582.1"/>
    </source>
</evidence>
<sequence length="91" mass="10196">MKHLIVVPVGCERSHWRSPGRKNCHGGLLNRRNMSPITHRRLASLPVRLWLLLACALNTNAPAGQGCAVIMADKPRDKEHKGNLIHDIYLT</sequence>
<accession>A0ABU7DRM6</accession>
<evidence type="ECO:0000313" key="2">
    <source>
        <dbReference type="Proteomes" id="UP001352852"/>
    </source>
</evidence>
<organism evidence="1 2">
    <name type="scientific">Characodon lateralis</name>
    <dbReference type="NCBI Taxonomy" id="208331"/>
    <lineage>
        <taxon>Eukaryota</taxon>
        <taxon>Metazoa</taxon>
        <taxon>Chordata</taxon>
        <taxon>Craniata</taxon>
        <taxon>Vertebrata</taxon>
        <taxon>Euteleostomi</taxon>
        <taxon>Actinopterygii</taxon>
        <taxon>Neopterygii</taxon>
        <taxon>Teleostei</taxon>
        <taxon>Neoteleostei</taxon>
        <taxon>Acanthomorphata</taxon>
        <taxon>Ovalentaria</taxon>
        <taxon>Atherinomorphae</taxon>
        <taxon>Cyprinodontiformes</taxon>
        <taxon>Goodeidae</taxon>
        <taxon>Characodon</taxon>
    </lineage>
</organism>
<reference evidence="1 2" key="1">
    <citation type="submission" date="2021-06" db="EMBL/GenBank/DDBJ databases">
        <authorList>
            <person name="Palmer J.M."/>
        </authorList>
    </citation>
    <scope>NUCLEOTIDE SEQUENCE [LARGE SCALE GENOMIC DNA]</scope>
    <source>
        <strain evidence="1 2">CL_MEX2019</strain>
        <tissue evidence="1">Muscle</tissue>
    </source>
</reference>